<evidence type="ECO:0000256" key="3">
    <source>
        <dbReference type="ARBA" id="ARBA00022691"/>
    </source>
</evidence>
<dbReference type="GO" id="GO:0046872">
    <property type="term" value="F:metal ion binding"/>
    <property type="evidence" value="ECO:0007669"/>
    <property type="project" value="UniProtKB-KW"/>
</dbReference>
<dbReference type="GO" id="GO:0051539">
    <property type="term" value="F:4 iron, 4 sulfur cluster binding"/>
    <property type="evidence" value="ECO:0007669"/>
    <property type="project" value="UniProtKB-KW"/>
</dbReference>
<dbReference type="SFLD" id="SFLDG01067">
    <property type="entry name" value="SPASM/twitch_domain_containing"/>
    <property type="match status" value="1"/>
</dbReference>
<dbReference type="Proteomes" id="UP000001007">
    <property type="component" value="Chromosome"/>
</dbReference>
<keyword evidence="2" id="KW-0004">4Fe-4S</keyword>
<evidence type="ECO:0000256" key="6">
    <source>
        <dbReference type="ARBA" id="ARBA00023014"/>
    </source>
</evidence>
<dbReference type="Gene3D" id="3.20.20.70">
    <property type="entry name" value="Aldolase class I"/>
    <property type="match status" value="1"/>
</dbReference>
<keyword evidence="4" id="KW-0479">Metal-binding</keyword>
<dbReference type="InterPro" id="IPR050377">
    <property type="entry name" value="Radical_SAM_PqqE_MftC-like"/>
</dbReference>
<dbReference type="STRING" id="194439.CT1749"/>
<evidence type="ECO:0000256" key="1">
    <source>
        <dbReference type="ARBA" id="ARBA00001966"/>
    </source>
</evidence>
<proteinExistence type="predicted"/>
<keyword evidence="6" id="KW-0411">Iron-sulfur</keyword>
<dbReference type="HOGENOM" id="CLU_009273_4_2_10"/>
<organism evidence="8 9">
    <name type="scientific">Chlorobaculum tepidum (strain ATCC 49652 / DSM 12025 / NBRC 103806 / TLS)</name>
    <name type="common">Chlorobium tepidum</name>
    <dbReference type="NCBI Taxonomy" id="194439"/>
    <lineage>
        <taxon>Bacteria</taxon>
        <taxon>Pseudomonadati</taxon>
        <taxon>Chlorobiota</taxon>
        <taxon>Chlorobiia</taxon>
        <taxon>Chlorobiales</taxon>
        <taxon>Chlorobiaceae</taxon>
        <taxon>Chlorobaculum</taxon>
    </lineage>
</organism>
<dbReference type="SMR" id="Q8KBN6"/>
<evidence type="ECO:0000259" key="7">
    <source>
        <dbReference type="PROSITE" id="PS51918"/>
    </source>
</evidence>
<gene>
    <name evidence="8" type="ordered locus">CT1749</name>
</gene>
<dbReference type="CDD" id="cd21123">
    <property type="entry name" value="SPASM_MftC-like"/>
    <property type="match status" value="1"/>
</dbReference>
<dbReference type="InterPro" id="IPR013785">
    <property type="entry name" value="Aldolase_TIM"/>
</dbReference>
<evidence type="ECO:0000256" key="4">
    <source>
        <dbReference type="ARBA" id="ARBA00022723"/>
    </source>
</evidence>
<dbReference type="Pfam" id="PF04055">
    <property type="entry name" value="Radical_SAM"/>
    <property type="match status" value="1"/>
</dbReference>
<evidence type="ECO:0000256" key="2">
    <source>
        <dbReference type="ARBA" id="ARBA00022485"/>
    </source>
</evidence>
<dbReference type="EMBL" id="AE006470">
    <property type="protein sequence ID" value="AAM72971.1"/>
    <property type="molecule type" value="Genomic_DNA"/>
</dbReference>
<comment type="cofactor">
    <cofactor evidence="1">
        <name>[4Fe-4S] cluster</name>
        <dbReference type="ChEBI" id="CHEBI:49883"/>
    </cofactor>
</comment>
<protein>
    <submittedName>
        <fullName evidence="8">MoaA/nifB/pqqE family protein</fullName>
    </submittedName>
</protein>
<dbReference type="KEGG" id="cte:CT1749"/>
<dbReference type="InterPro" id="IPR006638">
    <property type="entry name" value="Elp3/MiaA/NifB-like_rSAM"/>
</dbReference>
<dbReference type="InterPro" id="IPR017200">
    <property type="entry name" value="PqqE-like"/>
</dbReference>
<evidence type="ECO:0000256" key="5">
    <source>
        <dbReference type="ARBA" id="ARBA00023004"/>
    </source>
</evidence>
<dbReference type="SMART" id="SM00729">
    <property type="entry name" value="Elp3"/>
    <property type="match status" value="1"/>
</dbReference>
<dbReference type="SFLD" id="SFLDS00029">
    <property type="entry name" value="Radical_SAM"/>
    <property type="match status" value="1"/>
</dbReference>
<evidence type="ECO:0000313" key="9">
    <source>
        <dbReference type="Proteomes" id="UP000001007"/>
    </source>
</evidence>
<dbReference type="EnsemblBacteria" id="AAM72971">
    <property type="protein sequence ID" value="AAM72971"/>
    <property type="gene ID" value="CT1749"/>
</dbReference>
<dbReference type="CDD" id="cd01335">
    <property type="entry name" value="Radical_SAM"/>
    <property type="match status" value="1"/>
</dbReference>
<name>Q8KBN6_CHLTE</name>
<dbReference type="PROSITE" id="PS51918">
    <property type="entry name" value="RADICAL_SAM"/>
    <property type="match status" value="1"/>
</dbReference>
<dbReference type="GO" id="GO:0003824">
    <property type="term" value="F:catalytic activity"/>
    <property type="evidence" value="ECO:0007669"/>
    <property type="project" value="InterPro"/>
</dbReference>
<dbReference type="PANTHER" id="PTHR11228:SF7">
    <property type="entry name" value="PQQA PEPTIDE CYCLASE"/>
    <property type="match status" value="1"/>
</dbReference>
<dbReference type="DNASU" id="1007704"/>
<dbReference type="eggNOG" id="COG0535">
    <property type="taxonomic scope" value="Bacteria"/>
</dbReference>
<reference evidence="8 9" key="1">
    <citation type="journal article" date="2002" name="Proc. Natl. Acad. Sci. U.S.A.">
        <title>The complete genome sequence of Chlorobium tepidum TLS, a photosynthetic, anaerobic, green-sulfur bacterium.</title>
        <authorList>
            <person name="Eisen J.A."/>
            <person name="Nelson K.E."/>
            <person name="Paulsen I.T."/>
            <person name="Heidelberg J.F."/>
            <person name="Wu M."/>
            <person name="Dodson R.J."/>
            <person name="Deboy R."/>
            <person name="Gwinn M.L."/>
            <person name="Nelson W.C."/>
            <person name="Haft D.H."/>
            <person name="Hickey E.K."/>
            <person name="Peterson J.D."/>
            <person name="Durkin A.S."/>
            <person name="Kolonay J.L."/>
            <person name="Yang F."/>
            <person name="Holt I."/>
            <person name="Umayam L.A."/>
            <person name="Mason T."/>
            <person name="Brenner M."/>
            <person name="Shea T.P."/>
            <person name="Parksey D."/>
            <person name="Nierman W.C."/>
            <person name="Feldblyum T.V."/>
            <person name="Hansen C.L."/>
            <person name="Craven M.B."/>
            <person name="Radune D."/>
            <person name="Vamathevan J."/>
            <person name="Khouri H."/>
            <person name="White O."/>
            <person name="Gruber T.M."/>
            <person name="Ketchum K.A."/>
            <person name="Venter J.C."/>
            <person name="Tettelin H."/>
            <person name="Bryant D.A."/>
            <person name="Fraser C.M."/>
        </authorList>
    </citation>
    <scope>NUCLEOTIDE SEQUENCE [LARGE SCALE GENOMIC DNA]</scope>
    <source>
        <strain evidence="9">ATCC 49652 / DSM 12025 / NBRC 103806 / TLS</strain>
    </source>
</reference>
<dbReference type="AlphaFoldDB" id="Q8KBN6"/>
<accession>Q8KBN6</accession>
<dbReference type="SUPFAM" id="SSF102114">
    <property type="entry name" value="Radical SAM enzymes"/>
    <property type="match status" value="1"/>
</dbReference>
<keyword evidence="3" id="KW-0949">S-adenosyl-L-methionine</keyword>
<evidence type="ECO:0000313" key="8">
    <source>
        <dbReference type="EMBL" id="AAM72971.1"/>
    </source>
</evidence>
<keyword evidence="5" id="KW-0408">Iron</keyword>
<dbReference type="PANTHER" id="PTHR11228">
    <property type="entry name" value="RADICAL SAM DOMAIN PROTEIN"/>
    <property type="match status" value="1"/>
</dbReference>
<keyword evidence="9" id="KW-1185">Reference proteome</keyword>
<dbReference type="PIRSF" id="PIRSF037420">
    <property type="entry name" value="PQQ_syn_pqqE"/>
    <property type="match status" value="1"/>
</dbReference>
<dbReference type="InterPro" id="IPR058240">
    <property type="entry name" value="rSAM_sf"/>
</dbReference>
<feature type="domain" description="Radical SAM core" evidence="7">
    <location>
        <begin position="32"/>
        <end position="257"/>
    </location>
</feature>
<dbReference type="OrthoDB" id="9763993at2"/>
<sequence>MNRMAGCINDHLKRYGGLAAGREDEQKRYFAEKRLYALQIETTDACQQGCIFCYAGSTPREHHGLTSDEIRGLLRDAAALEIRAIDWLGGDPLVRPDWYELMQYARSLGLVNNVWTSGLPLKSKEVAARVHEVSEGGFVSVHVDSITPEVYAKLHRGGNPHFIEAIVEGVDNLLALGKPADMMINCITYTSLQGPEDAIKTMRWWFCEKGLRTCLTMFNPAGMGAEWRSLEPQLDEVQRVYTERDRIDYGGDNISIAAMDTDKYYCGTMATVTFTGDVTPCSVIREGVANIRTTPFRDIVARHLDTLVHAALHDVQNLPNPCNDCVNNAHCWGCRASAYHYSGDADGLDPKCWLIRTALTSDSFSVNNNLQKSTDEEIGLKP</sequence>
<dbReference type="InterPro" id="IPR007197">
    <property type="entry name" value="rSAM"/>
</dbReference>